<gene>
    <name evidence="9" type="primary">ffh</name>
    <name evidence="11" type="ORF">SAMN02745164_00812</name>
</gene>
<dbReference type="InterPro" id="IPR013822">
    <property type="entry name" value="Signal_recog_particl_SRP54_hlx"/>
</dbReference>
<keyword evidence="4 9" id="KW-0694">RNA-binding</keyword>
<dbReference type="PANTHER" id="PTHR11564:SF5">
    <property type="entry name" value="SIGNAL RECOGNITION PARTICLE SUBUNIT SRP54"/>
    <property type="match status" value="1"/>
</dbReference>
<keyword evidence="5 9" id="KW-0342">GTP-binding</keyword>
<feature type="binding site" evidence="9">
    <location>
        <begin position="188"/>
        <end position="192"/>
    </location>
    <ligand>
        <name>GTP</name>
        <dbReference type="ChEBI" id="CHEBI:37565"/>
    </ligand>
</feature>
<evidence type="ECO:0000313" key="12">
    <source>
        <dbReference type="Proteomes" id="UP000184334"/>
    </source>
</evidence>
<dbReference type="EMBL" id="FQUI01000009">
    <property type="protein sequence ID" value="SHE62655.1"/>
    <property type="molecule type" value="Genomic_DNA"/>
</dbReference>
<evidence type="ECO:0000256" key="7">
    <source>
        <dbReference type="ARBA" id="ARBA00023274"/>
    </source>
</evidence>
<evidence type="ECO:0000256" key="8">
    <source>
        <dbReference type="ARBA" id="ARBA00048027"/>
    </source>
</evidence>
<dbReference type="EC" id="3.6.5.4" evidence="9"/>
<evidence type="ECO:0000256" key="4">
    <source>
        <dbReference type="ARBA" id="ARBA00022884"/>
    </source>
</evidence>
<dbReference type="SMART" id="SM00382">
    <property type="entry name" value="AAA"/>
    <property type="match status" value="1"/>
</dbReference>
<dbReference type="InterPro" id="IPR027417">
    <property type="entry name" value="P-loop_NTPase"/>
</dbReference>
<dbReference type="HAMAP" id="MF_00306">
    <property type="entry name" value="SRP54"/>
    <property type="match status" value="1"/>
</dbReference>
<accession>A0A1M4V125</accession>
<dbReference type="PROSITE" id="PS00300">
    <property type="entry name" value="SRP54"/>
    <property type="match status" value="1"/>
</dbReference>
<dbReference type="FunFam" id="3.40.50.300:FF:000022">
    <property type="entry name" value="Signal recognition particle 54 kDa subunit"/>
    <property type="match status" value="1"/>
</dbReference>
<comment type="caution">
    <text evidence="11">The sequence shown here is derived from an EMBL/GenBank/DDBJ whole genome shotgun (WGS) entry which is preliminary data.</text>
</comment>
<dbReference type="InterPro" id="IPR042101">
    <property type="entry name" value="SRP54_N_sf"/>
</dbReference>
<dbReference type="InterPro" id="IPR022941">
    <property type="entry name" value="SRP54"/>
</dbReference>
<comment type="similarity">
    <text evidence="1 9">Belongs to the GTP-binding SRP family. SRP54 subfamily.</text>
</comment>
<feature type="domain" description="SRP54-type proteins GTP-binding" evidence="10">
    <location>
        <begin position="267"/>
        <end position="280"/>
    </location>
</feature>
<evidence type="ECO:0000256" key="6">
    <source>
        <dbReference type="ARBA" id="ARBA00023135"/>
    </source>
</evidence>
<comment type="catalytic activity">
    <reaction evidence="8 9">
        <text>GTP + H2O = GDP + phosphate + H(+)</text>
        <dbReference type="Rhea" id="RHEA:19669"/>
        <dbReference type="ChEBI" id="CHEBI:15377"/>
        <dbReference type="ChEBI" id="CHEBI:15378"/>
        <dbReference type="ChEBI" id="CHEBI:37565"/>
        <dbReference type="ChEBI" id="CHEBI:43474"/>
        <dbReference type="ChEBI" id="CHEBI:58189"/>
        <dbReference type="EC" id="3.6.5.4"/>
    </reaction>
</comment>
<protein>
    <recommendedName>
        <fullName evidence="9">Signal recognition particle protein</fullName>
        <ecNumber evidence="9">3.6.5.4</ecNumber>
    </recommendedName>
    <alternativeName>
        <fullName evidence="9">Fifty-four homolog</fullName>
    </alternativeName>
</protein>
<dbReference type="GO" id="GO:0003924">
    <property type="term" value="F:GTPase activity"/>
    <property type="evidence" value="ECO:0007669"/>
    <property type="project" value="UniProtKB-UniRule"/>
</dbReference>
<dbReference type="OrthoDB" id="9804720at2"/>
<feature type="binding site" evidence="9">
    <location>
        <begin position="246"/>
        <end position="249"/>
    </location>
    <ligand>
        <name>GTP</name>
        <dbReference type="ChEBI" id="CHEBI:37565"/>
    </ligand>
</feature>
<dbReference type="Proteomes" id="UP000184334">
    <property type="component" value="Unassembled WGS sequence"/>
</dbReference>
<dbReference type="GO" id="GO:0048500">
    <property type="term" value="C:signal recognition particle"/>
    <property type="evidence" value="ECO:0007669"/>
    <property type="project" value="UniProtKB-UniRule"/>
</dbReference>
<name>A0A1M4V125_MARH1</name>
<comment type="domain">
    <text evidence="9">Composed of three domains: the N-terminal N domain, which is responsible for interactions with the ribosome, the central G domain, which binds GTP, and the C-terminal M domain, which binds the RNA and the signal sequence of the RNC.</text>
</comment>
<dbReference type="GO" id="GO:0006614">
    <property type="term" value="P:SRP-dependent cotranslational protein targeting to membrane"/>
    <property type="evidence" value="ECO:0007669"/>
    <property type="project" value="InterPro"/>
</dbReference>
<keyword evidence="2 9" id="KW-0547">Nucleotide-binding</keyword>
<evidence type="ECO:0000259" key="10">
    <source>
        <dbReference type="PROSITE" id="PS00300"/>
    </source>
</evidence>
<evidence type="ECO:0000256" key="3">
    <source>
        <dbReference type="ARBA" id="ARBA00022801"/>
    </source>
</evidence>
<keyword evidence="7 9" id="KW-0687">Ribonucleoprotein</keyword>
<keyword evidence="6 9" id="KW-0733">Signal recognition particle</keyword>
<comment type="function">
    <text evidence="9">Involved in targeting and insertion of nascent membrane proteins into the cytoplasmic membrane. Binds to the hydrophobic signal sequence of the ribosome-nascent chain (RNC) as it emerges from the ribosomes. The SRP-RNC complex is then targeted to the cytoplasmic membrane where it interacts with the SRP receptor FtsY.</text>
</comment>
<evidence type="ECO:0000256" key="2">
    <source>
        <dbReference type="ARBA" id="ARBA00022741"/>
    </source>
</evidence>
<dbReference type="Gene3D" id="1.10.260.30">
    <property type="entry name" value="Signal recognition particle, SRP54 subunit, M-domain"/>
    <property type="match status" value="1"/>
</dbReference>
<dbReference type="InterPro" id="IPR003593">
    <property type="entry name" value="AAA+_ATPase"/>
</dbReference>
<dbReference type="AlphaFoldDB" id="A0A1M4V125"/>
<dbReference type="STRING" id="1122195.SAMN02745164_00812"/>
<feature type="binding site" evidence="9">
    <location>
        <begin position="107"/>
        <end position="114"/>
    </location>
    <ligand>
        <name>GTP</name>
        <dbReference type="ChEBI" id="CHEBI:37565"/>
    </ligand>
</feature>
<comment type="subcellular location">
    <subcellularLocation>
        <location evidence="9">Cytoplasm</location>
    </subcellularLocation>
    <text evidence="9">The SRP-RNC complex is targeted to the cytoplasmic membrane.</text>
</comment>
<evidence type="ECO:0000256" key="1">
    <source>
        <dbReference type="ARBA" id="ARBA00005450"/>
    </source>
</evidence>
<dbReference type="PANTHER" id="PTHR11564">
    <property type="entry name" value="SIGNAL RECOGNITION PARTICLE 54K PROTEIN SRP54"/>
    <property type="match status" value="1"/>
</dbReference>
<keyword evidence="9" id="KW-0963">Cytoplasm</keyword>
<dbReference type="GO" id="GO:0005525">
    <property type="term" value="F:GTP binding"/>
    <property type="evidence" value="ECO:0007669"/>
    <property type="project" value="UniProtKB-UniRule"/>
</dbReference>
<dbReference type="SMART" id="SM00963">
    <property type="entry name" value="SRP54_N"/>
    <property type="match status" value="1"/>
</dbReference>
<dbReference type="SUPFAM" id="SSF47446">
    <property type="entry name" value="Signal peptide-binding domain"/>
    <property type="match status" value="1"/>
</dbReference>
<dbReference type="InterPro" id="IPR036891">
    <property type="entry name" value="Signal_recog_part_SRP54_M_sf"/>
</dbReference>
<dbReference type="GO" id="GO:0008312">
    <property type="term" value="F:7S RNA binding"/>
    <property type="evidence" value="ECO:0007669"/>
    <property type="project" value="InterPro"/>
</dbReference>
<dbReference type="Pfam" id="PF02881">
    <property type="entry name" value="SRP54_N"/>
    <property type="match status" value="1"/>
</dbReference>
<organism evidence="11 12">
    <name type="scientific">Marinitoga hydrogenitolerans (strain DSM 16785 / JCM 12826 / AT1271)</name>
    <dbReference type="NCBI Taxonomy" id="1122195"/>
    <lineage>
        <taxon>Bacteria</taxon>
        <taxon>Thermotogati</taxon>
        <taxon>Thermotogota</taxon>
        <taxon>Thermotogae</taxon>
        <taxon>Petrotogales</taxon>
        <taxon>Petrotogaceae</taxon>
        <taxon>Marinitoga</taxon>
    </lineage>
</organism>
<evidence type="ECO:0000256" key="9">
    <source>
        <dbReference type="HAMAP-Rule" id="MF_00306"/>
    </source>
</evidence>
<keyword evidence="12" id="KW-1185">Reference proteome</keyword>
<dbReference type="Gene3D" id="3.40.50.300">
    <property type="entry name" value="P-loop containing nucleotide triphosphate hydrolases"/>
    <property type="match status" value="1"/>
</dbReference>
<evidence type="ECO:0000256" key="5">
    <source>
        <dbReference type="ARBA" id="ARBA00023134"/>
    </source>
</evidence>
<dbReference type="Pfam" id="PF02978">
    <property type="entry name" value="SRP_SPB"/>
    <property type="match status" value="1"/>
</dbReference>
<proteinExistence type="inferred from homology"/>
<dbReference type="CDD" id="cd18539">
    <property type="entry name" value="SRP_G"/>
    <property type="match status" value="1"/>
</dbReference>
<dbReference type="Pfam" id="PF00448">
    <property type="entry name" value="SRP54"/>
    <property type="match status" value="1"/>
</dbReference>
<dbReference type="SMART" id="SM00962">
    <property type="entry name" value="SRP54"/>
    <property type="match status" value="1"/>
</dbReference>
<reference evidence="11" key="1">
    <citation type="submission" date="2016-11" db="EMBL/GenBank/DDBJ databases">
        <authorList>
            <person name="Varghese N."/>
            <person name="Submissions S."/>
        </authorList>
    </citation>
    <scope>NUCLEOTIDE SEQUENCE [LARGE SCALE GENOMIC DNA]</scope>
    <source>
        <strain evidence="11">DSM 16785</strain>
    </source>
</reference>
<evidence type="ECO:0000313" key="11">
    <source>
        <dbReference type="EMBL" id="SHE62655.1"/>
    </source>
</evidence>
<dbReference type="RefSeq" id="WP_072863697.1">
    <property type="nucleotide sequence ID" value="NZ_FQUI01000009.1"/>
</dbReference>
<comment type="subunit">
    <text evidence="9">Part of the signal recognition particle protein translocation system, which is composed of SRP and FtsY.</text>
</comment>
<sequence>MFDSIQKKLSKAFKSLKGQGKLSEKNIKDAVKTVKMSLLEADVNYKVVKEFVEKVKEKALGKEVLESLTPDQEFIRIVRDELIELMGGNEKPKLNISRRPAYIMLVGLQGSGKTTHAAKLAKYFKKQGKAPLLVAADTYRPAAIDQLVQLGKQIEVPVFTGDRKNAINIVKEAMDHAEKLVHDIVILDTAGRLHIDENMMQELEEIKKITQPDEILMVVDAMIGQDAVNSAKEFNNRLELDGFIISKLDGDARGGVIISIRQVTQKPIKFVGVGEKVDDLELFYPERYASRILGMGDVLSLIEKVESEIDKEKAEESANKFLEGKFDFNDFLEQIKQIRKLGPLSKILEMIPGVPTEGIDVNKSEAELKKIEAIINSMTKAERKKPRILNYSRKQRIAKGSGTTLQDINKLIKSYEQMKKMMKQVKKMKNKKSLFGKIPFGF</sequence>
<keyword evidence="3 9" id="KW-0378">Hydrolase</keyword>
<dbReference type="Gene3D" id="1.20.120.140">
    <property type="entry name" value="Signal recognition particle SRP54, nucleotide-binding domain"/>
    <property type="match status" value="1"/>
</dbReference>
<dbReference type="SUPFAM" id="SSF52540">
    <property type="entry name" value="P-loop containing nucleoside triphosphate hydrolases"/>
    <property type="match status" value="1"/>
</dbReference>
<dbReference type="InterPro" id="IPR004780">
    <property type="entry name" value="SRP"/>
</dbReference>
<dbReference type="NCBIfam" id="TIGR00959">
    <property type="entry name" value="ffh"/>
    <property type="match status" value="1"/>
</dbReference>
<dbReference type="InterPro" id="IPR004125">
    <property type="entry name" value="Signal_recog_particle_SRP54_M"/>
</dbReference>
<dbReference type="InterPro" id="IPR000897">
    <property type="entry name" value="SRP54_GTPase_dom"/>
</dbReference>